<dbReference type="Gene3D" id="3.40.50.880">
    <property type="match status" value="1"/>
</dbReference>
<dbReference type="InterPro" id="IPR029062">
    <property type="entry name" value="Class_I_gatase-like"/>
</dbReference>
<dbReference type="OrthoDB" id="9773014at2"/>
<dbReference type="SUPFAM" id="SSF52317">
    <property type="entry name" value="Class I glutamine amidotransferase-like"/>
    <property type="match status" value="1"/>
</dbReference>
<organism evidence="4 5">
    <name type="scientific">Fulvimarina endophytica</name>
    <dbReference type="NCBI Taxonomy" id="2293836"/>
    <lineage>
        <taxon>Bacteria</taxon>
        <taxon>Pseudomonadati</taxon>
        <taxon>Pseudomonadota</taxon>
        <taxon>Alphaproteobacteria</taxon>
        <taxon>Hyphomicrobiales</taxon>
        <taxon>Aurantimonadaceae</taxon>
        <taxon>Fulvimarina</taxon>
    </lineage>
</organism>
<feature type="domain" description="DUF4159" evidence="3">
    <location>
        <begin position="725"/>
        <end position="942"/>
    </location>
</feature>
<feature type="transmembrane region" description="Helical" evidence="1">
    <location>
        <begin position="6"/>
        <end position="28"/>
    </location>
</feature>
<evidence type="ECO:0000313" key="4">
    <source>
        <dbReference type="EMBL" id="RFC65456.1"/>
    </source>
</evidence>
<name>A0A371X8A3_9HYPH</name>
<comment type="caution">
    <text evidence="4">The sequence shown here is derived from an EMBL/GenBank/DDBJ whole genome shotgun (WGS) entry which is preliminary data.</text>
</comment>
<keyword evidence="1" id="KW-0472">Membrane</keyword>
<gene>
    <name evidence="4" type="ORF">DYI37_06475</name>
</gene>
<dbReference type="InterPro" id="IPR011933">
    <property type="entry name" value="Double_TM_dom"/>
</dbReference>
<dbReference type="NCBIfam" id="TIGR02226">
    <property type="entry name" value="two_anch"/>
    <property type="match status" value="1"/>
</dbReference>
<feature type="transmembrane region" description="Helical" evidence="1">
    <location>
        <begin position="668"/>
        <end position="685"/>
    </location>
</feature>
<dbReference type="EMBL" id="QURL01000002">
    <property type="protein sequence ID" value="RFC65456.1"/>
    <property type="molecule type" value="Genomic_DNA"/>
</dbReference>
<feature type="transmembrane region" description="Helical" evidence="1">
    <location>
        <begin position="627"/>
        <end position="648"/>
    </location>
</feature>
<dbReference type="PANTHER" id="PTHR37464:SF1">
    <property type="entry name" value="BLL2463 PROTEIN"/>
    <property type="match status" value="1"/>
</dbReference>
<evidence type="ECO:0000256" key="1">
    <source>
        <dbReference type="SAM" id="Phobius"/>
    </source>
</evidence>
<dbReference type="Gene3D" id="3.40.50.12140">
    <property type="entry name" value="Domain of unknown function DUF4159"/>
    <property type="match status" value="1"/>
</dbReference>
<dbReference type="PANTHER" id="PTHR37464">
    <property type="entry name" value="BLL2463 PROTEIN"/>
    <property type="match status" value="1"/>
</dbReference>
<keyword evidence="1" id="KW-0812">Transmembrane</keyword>
<reference evidence="4 5" key="1">
    <citation type="submission" date="2018-08" db="EMBL/GenBank/DDBJ databases">
        <title>Fulvimarina sp. 85, whole genome shotgun sequence.</title>
        <authorList>
            <person name="Tuo L."/>
        </authorList>
    </citation>
    <scope>NUCLEOTIDE SEQUENCE [LARGE SCALE GENOMIC DNA]</scope>
    <source>
        <strain evidence="4 5">85</strain>
    </source>
</reference>
<protein>
    <submittedName>
        <fullName evidence="4">DUF4159 domain-containing protein</fullName>
    </submittedName>
</protein>
<accession>A0A371X8A3</accession>
<feature type="transmembrane region" description="Helical" evidence="1">
    <location>
        <begin position="61"/>
        <end position="80"/>
    </location>
</feature>
<evidence type="ECO:0000259" key="2">
    <source>
        <dbReference type="Pfam" id="PF07584"/>
    </source>
</evidence>
<feature type="domain" description="Aerotolerance regulator N-terminal" evidence="2">
    <location>
        <begin position="8"/>
        <end position="81"/>
    </location>
</feature>
<evidence type="ECO:0000313" key="5">
    <source>
        <dbReference type="Proteomes" id="UP000264310"/>
    </source>
</evidence>
<dbReference type="Pfam" id="PF07584">
    <property type="entry name" value="BatA"/>
    <property type="match status" value="1"/>
</dbReference>
<keyword evidence="5" id="KW-1185">Reference proteome</keyword>
<dbReference type="InterPro" id="IPR024163">
    <property type="entry name" value="Aerotolerance_reg_N"/>
</dbReference>
<dbReference type="CDD" id="cd03143">
    <property type="entry name" value="A4_beta-galactosidase_middle_domain"/>
    <property type="match status" value="1"/>
</dbReference>
<dbReference type="AlphaFoldDB" id="A0A371X8A3"/>
<evidence type="ECO:0000259" key="3">
    <source>
        <dbReference type="Pfam" id="PF13709"/>
    </source>
</evidence>
<proteinExistence type="predicted"/>
<keyword evidence="1" id="KW-1133">Transmembrane helix</keyword>
<sequence length="962" mass="102020">MIPGLSLTFGAPLVLAGLLALPVIWWLLKLTPPRPQTETFPPLRILQRILKAEETPSKSPWWLTLLRLILAACVIFALAAPTLNPRESVLSGSGPVVVMIDNGWSSARDWDMTVSTARTVIGQAGESGRPVSLVLTADGPENDATPVEAVTALERLAAATPRPIPVDRLAASERLATALDGETPGSLLFLSDGLDSEASEAAAKIARNLGAGETLVYEPSIEAVIGLTRADNSTDALVVDAVRPSGRSTGYQADLLAVDNQGREIARTLLSFGSGETQAEARFEIPVELRNDIARLQVETPSNAAEVRLVDDAFRRRRVALVSGETADLAQPLLSPLYYISRALEPYADIVRARSADLSVAIPNLLEQRPSVVVLADIGVLPETAREALQTFVENGGYLVRFAGPRLAATTGEDSLVPVRLRSGERQLGGAMSWVEPQTVAAMDADSPFAGIAIPDDVTVSRQVLAEPSVELADRTWASLSDGTPLVTAESVGAGTIVLFHVTAEATWSNLPISGAFVDMLRRIVSLSRAEGGGPAEREGVSQSLPPYRVLSADGRLVAPGPEVEPLETGGTVLVDAAHPPGLYGTEEGYRALNLMGPETTLSPLPDLEWGPNTTAMQYESDDAVDLAPWLLAIALFLFALDALALFLMNGGSARLKSLAMRRGRSSLPNLAVLGLGAALVLAAPSSKAFAQETEAGEASSSSDTPALPDLADMQRAVEATEKTHLAYVLTGDGPTDDLSAAGLSGLSQFIASKTALEPGDPMGVDIETDELAFFPLIYWPIDPATPMPSDEAISRIDAYMKQGGTVLFDVAGNEMTGLSGDSVSPGQMRLREIIGDLDIPPLQPVPADHVLTKSFYILDDFVGRYSGSELWVESLVADSEGELRPARGGDGVSSIMITSNDFASAWAVDDAGLFLYPTASTNPMQREYAYRAGVNIVMYVLTGNYKADQVHVPALLERLGQ</sequence>
<dbReference type="Proteomes" id="UP000264310">
    <property type="component" value="Unassembled WGS sequence"/>
</dbReference>
<dbReference type="InterPro" id="IPR025297">
    <property type="entry name" value="DUF4159"/>
</dbReference>
<dbReference type="Pfam" id="PF13709">
    <property type="entry name" value="DUF4159"/>
    <property type="match status" value="1"/>
</dbReference>